<protein>
    <submittedName>
        <fullName evidence="2">Hypothetical_protein</fullName>
    </submittedName>
</protein>
<gene>
    <name evidence="2" type="ORF">LINF_350057400</name>
</gene>
<feature type="region of interest" description="Disordered" evidence="1">
    <location>
        <begin position="63"/>
        <end position="98"/>
    </location>
</feature>
<dbReference type="Proteomes" id="UP000255414">
    <property type="component" value="Chromosome 35"/>
</dbReference>
<evidence type="ECO:0000313" key="3">
    <source>
        <dbReference type="Proteomes" id="UP000255414"/>
    </source>
</evidence>
<name>A0A6L0Y2D6_LEIIN</name>
<dbReference type="EMBL" id="LR812968">
    <property type="protein sequence ID" value="CAC9547561.1"/>
    <property type="molecule type" value="Genomic_DNA"/>
</dbReference>
<dbReference type="VEuPathDB" id="TriTrypDB:LINF_350057400"/>
<dbReference type="AlphaFoldDB" id="A0A6L0Y2D6"/>
<reference evidence="2" key="1">
    <citation type="submission" date="2020-06" db="EMBL/GenBank/DDBJ databases">
        <authorList>
            <person name="Gonzalez-de la Fuente S."/>
            <person name="Peiro-Pastor R."/>
            <person name="Rastrojo A."/>
            <person name="Moreno J."/>
            <person name="Carrasco-Ramiro F."/>
            <person name="Requena JM."/>
            <person name="Aguado B."/>
        </authorList>
    </citation>
    <scope>NUCLEOTIDE SEQUENCE</scope>
</reference>
<organism evidence="2 3">
    <name type="scientific">Leishmania infantum</name>
    <dbReference type="NCBI Taxonomy" id="5671"/>
    <lineage>
        <taxon>Eukaryota</taxon>
        <taxon>Discoba</taxon>
        <taxon>Euglenozoa</taxon>
        <taxon>Kinetoplastea</taxon>
        <taxon>Metakinetoplastina</taxon>
        <taxon>Trypanosomatida</taxon>
        <taxon>Trypanosomatidae</taxon>
        <taxon>Leishmaniinae</taxon>
        <taxon>Leishmania</taxon>
    </lineage>
</organism>
<proteinExistence type="predicted"/>
<evidence type="ECO:0000313" key="2">
    <source>
        <dbReference type="EMBL" id="CAC9547561.1"/>
    </source>
</evidence>
<sequence length="161" mass="17038">MGILVHRCASRGLAFLRGPRRITPAADGTSGAPKTGEKAGALRTVGILTADGSIIHAAERGGAGARGVHLSPRRPRSQHAPASGRRSGCGRGPLRNAHPVQNGIADPYYRGRRMMQTVISTIYGAAFSGRNMTPAENRNTALALERAFDCFLTPARLSRGR</sequence>
<evidence type="ECO:0000256" key="1">
    <source>
        <dbReference type="SAM" id="MobiDB-lite"/>
    </source>
</evidence>
<accession>A0A6L0Y2D6</accession>